<evidence type="ECO:0000256" key="4">
    <source>
        <dbReference type="ARBA" id="ARBA00022519"/>
    </source>
</evidence>
<evidence type="ECO:0000256" key="6">
    <source>
        <dbReference type="ARBA" id="ARBA00022989"/>
    </source>
</evidence>
<sequence>MSTALQRDALLAPRAASEATEAAPASLKERVESVLATVFGLVFIGLAMLVTVETLSRKLFNVSLQGADELGGYALAVGSTIAFSLALMGRNHIRVDVFHERLPRRAQAFANWMAILSLAVFGVFIAYVAFKVLGDTLQYRSTAQTPWATPLIIPQSVWYAGLVIFALVACGYALRATRLLFGGGIDTLNRDFQPKSAKEELKEELDDLAHRQAEGGQP</sequence>
<keyword evidence="3" id="KW-1003">Cell membrane</keyword>
<dbReference type="RefSeq" id="WP_201689285.1">
    <property type="nucleotide sequence ID" value="NZ_JAEQND010000005.1"/>
</dbReference>
<evidence type="ECO:0000256" key="8">
    <source>
        <dbReference type="ARBA" id="ARBA00038436"/>
    </source>
</evidence>
<evidence type="ECO:0000256" key="3">
    <source>
        <dbReference type="ARBA" id="ARBA00022475"/>
    </source>
</evidence>
<evidence type="ECO:0000256" key="1">
    <source>
        <dbReference type="ARBA" id="ARBA00004429"/>
    </source>
</evidence>
<dbReference type="Pfam" id="PF04290">
    <property type="entry name" value="DctQ"/>
    <property type="match status" value="1"/>
</dbReference>
<keyword evidence="12" id="KW-1185">Reference proteome</keyword>
<feature type="transmembrane region" description="Helical" evidence="9">
    <location>
        <begin position="156"/>
        <end position="174"/>
    </location>
</feature>
<feature type="transmembrane region" description="Helical" evidence="9">
    <location>
        <begin position="109"/>
        <end position="130"/>
    </location>
</feature>
<evidence type="ECO:0000313" key="11">
    <source>
        <dbReference type="EMBL" id="MBL0425563.1"/>
    </source>
</evidence>
<reference evidence="11 12" key="1">
    <citation type="journal article" date="2017" name="Int. J. Syst. Evol. Microbiol.">
        <title>Ramlibacter alkalitolerans sp. nov., alkali-tolerant bacterium isolated from soil of ginseng.</title>
        <authorList>
            <person name="Lee D.H."/>
            <person name="Cha C.J."/>
        </authorList>
    </citation>
    <scope>NUCLEOTIDE SEQUENCE [LARGE SCALE GENOMIC DNA]</scope>
    <source>
        <strain evidence="11 12">KACC 19305</strain>
    </source>
</reference>
<keyword evidence="2 9" id="KW-0813">Transport</keyword>
<feature type="transmembrane region" description="Helical" evidence="9">
    <location>
        <begin position="33"/>
        <end position="50"/>
    </location>
</feature>
<keyword evidence="7 9" id="KW-0472">Membrane</keyword>
<evidence type="ECO:0000256" key="9">
    <source>
        <dbReference type="RuleBase" id="RU369079"/>
    </source>
</evidence>
<name>A0ABS1JMU2_9BURK</name>
<organism evidence="11 12">
    <name type="scientific">Ramlibacter alkalitolerans</name>
    <dbReference type="NCBI Taxonomy" id="2039631"/>
    <lineage>
        <taxon>Bacteria</taxon>
        <taxon>Pseudomonadati</taxon>
        <taxon>Pseudomonadota</taxon>
        <taxon>Betaproteobacteria</taxon>
        <taxon>Burkholderiales</taxon>
        <taxon>Comamonadaceae</taxon>
        <taxon>Ramlibacter</taxon>
    </lineage>
</organism>
<dbReference type="InterPro" id="IPR055348">
    <property type="entry name" value="DctQ"/>
</dbReference>
<comment type="function">
    <text evidence="9">Part of the tripartite ATP-independent periplasmic (TRAP) transport system.</text>
</comment>
<feature type="domain" description="Tripartite ATP-independent periplasmic transporters DctQ component" evidence="10">
    <location>
        <begin position="46"/>
        <end position="176"/>
    </location>
</feature>
<evidence type="ECO:0000256" key="7">
    <source>
        <dbReference type="ARBA" id="ARBA00023136"/>
    </source>
</evidence>
<protein>
    <recommendedName>
        <fullName evidence="9">TRAP transporter small permease protein</fullName>
    </recommendedName>
</protein>
<keyword evidence="4 9" id="KW-0997">Cell inner membrane</keyword>
<comment type="subcellular location">
    <subcellularLocation>
        <location evidence="1 9">Cell inner membrane</location>
        <topology evidence="1 9">Multi-pass membrane protein</topology>
    </subcellularLocation>
</comment>
<dbReference type="Proteomes" id="UP000622707">
    <property type="component" value="Unassembled WGS sequence"/>
</dbReference>
<keyword evidence="6 9" id="KW-1133">Transmembrane helix</keyword>
<dbReference type="PANTHER" id="PTHR35011">
    <property type="entry name" value="2,3-DIKETO-L-GULONATE TRAP TRANSPORTER SMALL PERMEASE PROTEIN YIAM"/>
    <property type="match status" value="1"/>
</dbReference>
<evidence type="ECO:0000256" key="2">
    <source>
        <dbReference type="ARBA" id="ARBA00022448"/>
    </source>
</evidence>
<accession>A0ABS1JMU2</accession>
<gene>
    <name evidence="11" type="ORF">JI746_10630</name>
</gene>
<dbReference type="EMBL" id="JAEQND010000005">
    <property type="protein sequence ID" value="MBL0425563.1"/>
    <property type="molecule type" value="Genomic_DNA"/>
</dbReference>
<keyword evidence="5 9" id="KW-0812">Transmembrane</keyword>
<evidence type="ECO:0000313" key="12">
    <source>
        <dbReference type="Proteomes" id="UP000622707"/>
    </source>
</evidence>
<comment type="similarity">
    <text evidence="8 9">Belongs to the TRAP transporter small permease family.</text>
</comment>
<dbReference type="InterPro" id="IPR007387">
    <property type="entry name" value="TRAP_DctQ"/>
</dbReference>
<comment type="subunit">
    <text evidence="9">The complex comprises the extracytoplasmic solute receptor protein and the two transmembrane proteins.</text>
</comment>
<feature type="transmembrane region" description="Helical" evidence="9">
    <location>
        <begin position="70"/>
        <end position="88"/>
    </location>
</feature>
<proteinExistence type="inferred from homology"/>
<comment type="caution">
    <text evidence="11">The sequence shown here is derived from an EMBL/GenBank/DDBJ whole genome shotgun (WGS) entry which is preliminary data.</text>
</comment>
<evidence type="ECO:0000259" key="10">
    <source>
        <dbReference type="Pfam" id="PF04290"/>
    </source>
</evidence>
<evidence type="ECO:0000256" key="5">
    <source>
        <dbReference type="ARBA" id="ARBA00022692"/>
    </source>
</evidence>